<dbReference type="GO" id="GO:0031418">
    <property type="term" value="F:L-ascorbic acid binding"/>
    <property type="evidence" value="ECO:0007669"/>
    <property type="project" value="UniProtKB-KW"/>
</dbReference>
<evidence type="ECO:0000313" key="8">
    <source>
        <dbReference type="EMBL" id="QNG47086.1"/>
    </source>
</evidence>
<dbReference type="Pfam" id="PF13640">
    <property type="entry name" value="2OG-FeII_Oxy_3"/>
    <property type="match status" value="1"/>
</dbReference>
<gene>
    <name evidence="8" type="ORF">H3V42_05515</name>
</gene>
<keyword evidence="3" id="KW-0847">Vitamin C</keyword>
<accession>A0A9X7UB66</accession>
<dbReference type="InterPro" id="IPR005123">
    <property type="entry name" value="Oxoglu/Fe-dep_dioxygenase_dom"/>
</dbReference>
<dbReference type="GO" id="GO:0051213">
    <property type="term" value="F:dioxygenase activity"/>
    <property type="evidence" value="ECO:0007669"/>
    <property type="project" value="UniProtKB-KW"/>
</dbReference>
<evidence type="ECO:0000256" key="2">
    <source>
        <dbReference type="ARBA" id="ARBA00022723"/>
    </source>
</evidence>
<evidence type="ECO:0000256" key="3">
    <source>
        <dbReference type="ARBA" id="ARBA00022896"/>
    </source>
</evidence>
<evidence type="ECO:0000313" key="9">
    <source>
        <dbReference type="Proteomes" id="UP000515377"/>
    </source>
</evidence>
<organism evidence="8 9">
    <name type="scientific">Sphingobium yanoikuyae</name>
    <name type="common">Sphingomonas yanoikuyae</name>
    <dbReference type="NCBI Taxonomy" id="13690"/>
    <lineage>
        <taxon>Bacteria</taxon>
        <taxon>Pseudomonadati</taxon>
        <taxon>Pseudomonadota</taxon>
        <taxon>Alphaproteobacteria</taxon>
        <taxon>Sphingomonadales</taxon>
        <taxon>Sphingomonadaceae</taxon>
        <taxon>Sphingobium</taxon>
    </lineage>
</organism>
<evidence type="ECO:0000256" key="1">
    <source>
        <dbReference type="ARBA" id="ARBA00001961"/>
    </source>
</evidence>
<evidence type="ECO:0000256" key="4">
    <source>
        <dbReference type="ARBA" id="ARBA00022964"/>
    </source>
</evidence>
<dbReference type="InterPro" id="IPR045054">
    <property type="entry name" value="P4HA-like"/>
</dbReference>
<keyword evidence="5" id="KW-0560">Oxidoreductase</keyword>
<dbReference type="GO" id="GO:0005506">
    <property type="term" value="F:iron ion binding"/>
    <property type="evidence" value="ECO:0007669"/>
    <property type="project" value="InterPro"/>
</dbReference>
<evidence type="ECO:0000256" key="5">
    <source>
        <dbReference type="ARBA" id="ARBA00023002"/>
    </source>
</evidence>
<dbReference type="GO" id="GO:0016705">
    <property type="term" value="F:oxidoreductase activity, acting on paired donors, with incorporation or reduction of molecular oxygen"/>
    <property type="evidence" value="ECO:0007669"/>
    <property type="project" value="InterPro"/>
</dbReference>
<dbReference type="PROSITE" id="PS51471">
    <property type="entry name" value="FE2OG_OXY"/>
    <property type="match status" value="1"/>
</dbReference>
<name>A0A9X7UB66_SPHYA</name>
<comment type="cofactor">
    <cofactor evidence="1">
        <name>L-ascorbate</name>
        <dbReference type="ChEBI" id="CHEBI:38290"/>
    </cofactor>
</comment>
<reference evidence="8 9" key="1">
    <citation type="submission" date="2020-07" db="EMBL/GenBank/DDBJ databases">
        <title>Whole genome sequence of Sphingobium yanoikuyae A3.</title>
        <authorList>
            <person name="Han S.-S."/>
        </authorList>
    </citation>
    <scope>NUCLEOTIDE SEQUENCE [LARGE SCALE GENOMIC DNA]</scope>
    <source>
        <strain evidence="8 9">A3</strain>
    </source>
</reference>
<protein>
    <submittedName>
        <fullName evidence="8">2OG-Fe(II) oxygenase</fullName>
    </submittedName>
</protein>
<dbReference type="PANTHER" id="PTHR10869">
    <property type="entry name" value="PROLYL 4-HYDROXYLASE ALPHA SUBUNIT"/>
    <property type="match status" value="1"/>
</dbReference>
<dbReference type="InterPro" id="IPR044862">
    <property type="entry name" value="Pro_4_hyd_alph_FE2OG_OXY"/>
</dbReference>
<dbReference type="EMBL" id="CP060122">
    <property type="protein sequence ID" value="QNG47086.1"/>
    <property type="molecule type" value="Genomic_DNA"/>
</dbReference>
<feature type="domain" description="Fe2OG dioxygenase" evidence="7">
    <location>
        <begin position="5"/>
        <end position="102"/>
    </location>
</feature>
<keyword evidence="2" id="KW-0479">Metal-binding</keyword>
<dbReference type="Proteomes" id="UP000515377">
    <property type="component" value="Chromosome"/>
</dbReference>
<dbReference type="Gene3D" id="2.60.120.620">
    <property type="entry name" value="q2cbj1_9rhob like domain"/>
    <property type="match status" value="1"/>
</dbReference>
<proteinExistence type="predicted"/>
<dbReference type="InterPro" id="IPR006620">
    <property type="entry name" value="Pro_4_hyd_alph"/>
</dbReference>
<sequence length="106" mass="12161">MSHSDLESLQCARYFPDQEFRPHFDAGPHIPRTATAIVYLNDDFEGGSTWFPELKYEVRPKRGSCLVFYNLDDQGRLLSQSLHAGLPVRTGIKYICNVWVRADATR</sequence>
<dbReference type="SMART" id="SM00702">
    <property type="entry name" value="P4Hc"/>
    <property type="match status" value="1"/>
</dbReference>
<keyword evidence="4" id="KW-0223">Dioxygenase</keyword>
<dbReference type="PANTHER" id="PTHR10869:SF246">
    <property type="entry name" value="TRANSMEMBRANE PROLYL 4-HYDROXYLASE"/>
    <property type="match status" value="1"/>
</dbReference>
<evidence type="ECO:0000256" key="6">
    <source>
        <dbReference type="ARBA" id="ARBA00023004"/>
    </source>
</evidence>
<dbReference type="AlphaFoldDB" id="A0A9X7UB66"/>
<keyword evidence="6" id="KW-0408">Iron</keyword>
<evidence type="ECO:0000259" key="7">
    <source>
        <dbReference type="PROSITE" id="PS51471"/>
    </source>
</evidence>